<keyword evidence="4" id="KW-0285">Flavoprotein</keyword>
<keyword evidence="10" id="KW-0067">ATP-binding</keyword>
<dbReference type="InterPro" id="IPR023468">
    <property type="entry name" value="Riboflavin_kinase"/>
</dbReference>
<dbReference type="Gene3D" id="3.40.50.620">
    <property type="entry name" value="HUPs"/>
    <property type="match status" value="1"/>
</dbReference>
<comment type="pathway">
    <text evidence="1">Cofactor biosynthesis; FAD biosynthesis; FAD from FMN: step 1/1.</text>
</comment>
<dbReference type="SUPFAM" id="SSF52374">
    <property type="entry name" value="Nucleotidylyl transferase"/>
    <property type="match status" value="1"/>
</dbReference>
<keyword evidence="8" id="KW-0547">Nucleotide-binding</keyword>
<feature type="domain" description="FAD synthetase" evidence="12">
    <location>
        <begin position="19"/>
        <end position="162"/>
    </location>
</feature>
<sequence length="204" mass="22635">MDLHLEFPASIHRQDTLKLSGCVLTIGAFDGVHRGHQELIRTAVRHARRLGLSSVVYTFDPPPKAPLTGAQPLTEIGDKLARMSALAPDHIVVASFDTAYRARTAEDFIREIGAFNPYMIWVGEDFRFGSCKRGNNEMLARYFDTHILPAVRCEAGEIVSSSRIRALKAAGRSNEAARLEGWPGIRFDRRSSVNFPVTNGGYHV</sequence>
<evidence type="ECO:0000256" key="2">
    <source>
        <dbReference type="ARBA" id="ARBA00010214"/>
    </source>
</evidence>
<evidence type="ECO:0000256" key="6">
    <source>
        <dbReference type="ARBA" id="ARBA00022679"/>
    </source>
</evidence>
<comment type="catalytic activity">
    <reaction evidence="11">
        <text>FMN + ATP + H(+) = FAD + diphosphate</text>
        <dbReference type="Rhea" id="RHEA:17237"/>
        <dbReference type="ChEBI" id="CHEBI:15378"/>
        <dbReference type="ChEBI" id="CHEBI:30616"/>
        <dbReference type="ChEBI" id="CHEBI:33019"/>
        <dbReference type="ChEBI" id="CHEBI:57692"/>
        <dbReference type="ChEBI" id="CHEBI:58210"/>
        <dbReference type="EC" id="2.7.7.2"/>
    </reaction>
</comment>
<dbReference type="NCBIfam" id="TIGR00125">
    <property type="entry name" value="cyt_tran_rel"/>
    <property type="match status" value="1"/>
</dbReference>
<evidence type="ECO:0000259" key="12">
    <source>
        <dbReference type="Pfam" id="PF06574"/>
    </source>
</evidence>
<name>A0ABU1SZ41_9HYPH</name>
<comment type="similarity">
    <text evidence="2">Belongs to the RibF family.</text>
</comment>
<evidence type="ECO:0000313" key="14">
    <source>
        <dbReference type="Proteomes" id="UP001250791"/>
    </source>
</evidence>
<dbReference type="PANTHER" id="PTHR22749:SF6">
    <property type="entry name" value="RIBOFLAVIN KINASE"/>
    <property type="match status" value="1"/>
</dbReference>
<evidence type="ECO:0000256" key="8">
    <source>
        <dbReference type="ARBA" id="ARBA00022741"/>
    </source>
</evidence>
<protein>
    <recommendedName>
        <fullName evidence="3">FAD synthase</fullName>
        <ecNumber evidence="3">2.7.7.2</ecNumber>
    </recommendedName>
</protein>
<accession>A0ABU1SZ41</accession>
<keyword evidence="14" id="KW-1185">Reference proteome</keyword>
<dbReference type="InterPro" id="IPR014729">
    <property type="entry name" value="Rossmann-like_a/b/a_fold"/>
</dbReference>
<dbReference type="Pfam" id="PF06574">
    <property type="entry name" value="FAD_syn"/>
    <property type="match status" value="1"/>
</dbReference>
<evidence type="ECO:0000256" key="1">
    <source>
        <dbReference type="ARBA" id="ARBA00004726"/>
    </source>
</evidence>
<organism evidence="13 14">
    <name type="scientific">Rhizobium miluonense</name>
    <dbReference type="NCBI Taxonomy" id="411945"/>
    <lineage>
        <taxon>Bacteria</taxon>
        <taxon>Pseudomonadati</taxon>
        <taxon>Pseudomonadota</taxon>
        <taxon>Alphaproteobacteria</taxon>
        <taxon>Hyphomicrobiales</taxon>
        <taxon>Rhizobiaceae</taxon>
        <taxon>Rhizobium/Agrobacterium group</taxon>
        <taxon>Rhizobium</taxon>
    </lineage>
</organism>
<reference evidence="13 14" key="1">
    <citation type="submission" date="2023-07" db="EMBL/GenBank/DDBJ databases">
        <title>Sorghum-associated microbial communities from plants grown in Nebraska, USA.</title>
        <authorList>
            <person name="Schachtman D."/>
        </authorList>
    </citation>
    <scope>NUCLEOTIDE SEQUENCE [LARGE SCALE GENOMIC DNA]</scope>
    <source>
        <strain evidence="13 14">3199</strain>
    </source>
</reference>
<dbReference type="InterPro" id="IPR004821">
    <property type="entry name" value="Cyt_trans-like"/>
</dbReference>
<evidence type="ECO:0000256" key="3">
    <source>
        <dbReference type="ARBA" id="ARBA00012393"/>
    </source>
</evidence>
<keyword evidence="9" id="KW-0274">FAD</keyword>
<evidence type="ECO:0000313" key="13">
    <source>
        <dbReference type="EMBL" id="MDR6903717.1"/>
    </source>
</evidence>
<dbReference type="Proteomes" id="UP001250791">
    <property type="component" value="Unassembled WGS sequence"/>
</dbReference>
<evidence type="ECO:0000256" key="5">
    <source>
        <dbReference type="ARBA" id="ARBA00022643"/>
    </source>
</evidence>
<keyword evidence="5" id="KW-0288">FMN</keyword>
<evidence type="ECO:0000256" key="11">
    <source>
        <dbReference type="ARBA" id="ARBA00049494"/>
    </source>
</evidence>
<keyword evidence="7" id="KW-0548">Nucleotidyltransferase</keyword>
<gene>
    <name evidence="13" type="ORF">J2W52_005350</name>
</gene>
<dbReference type="EMBL" id="JAVDUP010000009">
    <property type="protein sequence ID" value="MDR6903717.1"/>
    <property type="molecule type" value="Genomic_DNA"/>
</dbReference>
<dbReference type="RefSeq" id="WP_310235164.1">
    <property type="nucleotide sequence ID" value="NZ_JAVDUP010000009.1"/>
</dbReference>
<dbReference type="EC" id="2.7.7.2" evidence="3"/>
<proteinExistence type="inferred from homology"/>
<dbReference type="PANTHER" id="PTHR22749">
    <property type="entry name" value="RIBOFLAVIN KINASE/FMN ADENYLYLTRANSFERASE"/>
    <property type="match status" value="1"/>
</dbReference>
<keyword evidence="6" id="KW-0808">Transferase</keyword>
<comment type="caution">
    <text evidence="13">The sequence shown here is derived from an EMBL/GenBank/DDBJ whole genome shotgun (WGS) entry which is preliminary data.</text>
</comment>
<dbReference type="CDD" id="cd02064">
    <property type="entry name" value="FAD_synthetase_N"/>
    <property type="match status" value="1"/>
</dbReference>
<evidence type="ECO:0000256" key="7">
    <source>
        <dbReference type="ARBA" id="ARBA00022695"/>
    </source>
</evidence>
<dbReference type="InterPro" id="IPR015864">
    <property type="entry name" value="FAD_synthase"/>
</dbReference>
<evidence type="ECO:0000256" key="9">
    <source>
        <dbReference type="ARBA" id="ARBA00022827"/>
    </source>
</evidence>
<evidence type="ECO:0000256" key="4">
    <source>
        <dbReference type="ARBA" id="ARBA00022630"/>
    </source>
</evidence>
<evidence type="ECO:0000256" key="10">
    <source>
        <dbReference type="ARBA" id="ARBA00022840"/>
    </source>
</evidence>